<dbReference type="InterPro" id="IPR003008">
    <property type="entry name" value="Tubulin_FtsZ_GTPase"/>
</dbReference>
<feature type="compositionally biased region" description="Acidic residues" evidence="11">
    <location>
        <begin position="236"/>
        <end position="254"/>
    </location>
</feature>
<reference evidence="13" key="2">
    <citation type="submission" date="2025-08" db="UniProtKB">
        <authorList>
            <consortium name="Ensembl"/>
        </authorList>
    </citation>
    <scope>IDENTIFICATION</scope>
</reference>
<dbReference type="PRINTS" id="PR01161">
    <property type="entry name" value="TUBULIN"/>
</dbReference>
<organism evidence="13 14">
    <name type="scientific">Gouania willdenowi</name>
    <name type="common">Blunt-snouted clingfish</name>
    <name type="synonym">Lepadogaster willdenowi</name>
    <dbReference type="NCBI Taxonomy" id="441366"/>
    <lineage>
        <taxon>Eukaryota</taxon>
        <taxon>Metazoa</taxon>
        <taxon>Chordata</taxon>
        <taxon>Craniata</taxon>
        <taxon>Vertebrata</taxon>
        <taxon>Euteleostomi</taxon>
        <taxon>Actinopterygii</taxon>
        <taxon>Neopterygii</taxon>
        <taxon>Teleostei</taxon>
        <taxon>Neoteleostei</taxon>
        <taxon>Acanthomorphata</taxon>
        <taxon>Ovalentaria</taxon>
        <taxon>Blenniimorphae</taxon>
        <taxon>Blenniiformes</taxon>
        <taxon>Gobiesocoidei</taxon>
        <taxon>Gobiesocidae</taxon>
        <taxon>Gobiesocinae</taxon>
        <taxon>Gouania</taxon>
    </lineage>
</organism>
<comment type="subcellular location">
    <subcellularLocation>
        <location evidence="2">Cytoplasm</location>
        <location evidence="2">Cytoskeleton</location>
    </subcellularLocation>
</comment>
<dbReference type="Proteomes" id="UP000694680">
    <property type="component" value="Chromosome 5"/>
</dbReference>
<evidence type="ECO:0000256" key="4">
    <source>
        <dbReference type="ARBA" id="ARBA00022490"/>
    </source>
</evidence>
<comment type="similarity">
    <text evidence="3">Belongs to the tubulin family.</text>
</comment>
<reference evidence="13" key="1">
    <citation type="submission" date="2020-06" db="EMBL/GenBank/DDBJ databases">
        <authorList>
            <consortium name="Wellcome Sanger Institute Data Sharing"/>
        </authorList>
    </citation>
    <scope>NUCLEOTIDE SEQUENCE [LARGE SCALE GENOMIC DNA]</scope>
</reference>
<evidence type="ECO:0000313" key="13">
    <source>
        <dbReference type="Ensembl" id="ENSGWIP00000010058.1"/>
    </source>
</evidence>
<evidence type="ECO:0000259" key="12">
    <source>
        <dbReference type="SMART" id="SM00864"/>
    </source>
</evidence>
<evidence type="ECO:0000256" key="11">
    <source>
        <dbReference type="SAM" id="MobiDB-lite"/>
    </source>
</evidence>
<dbReference type="AlphaFoldDB" id="A0A8C5DQ10"/>
<keyword evidence="14" id="KW-1185">Reference proteome</keyword>
<feature type="domain" description="Tubulin/FtsZ GTPase" evidence="12">
    <location>
        <begin position="46"/>
        <end position="208"/>
    </location>
</feature>
<dbReference type="PANTHER" id="PTHR11588">
    <property type="entry name" value="TUBULIN"/>
    <property type="match status" value="1"/>
</dbReference>
<keyword evidence="9" id="KW-0206">Cytoskeleton</keyword>
<evidence type="ECO:0000256" key="7">
    <source>
        <dbReference type="ARBA" id="ARBA00022801"/>
    </source>
</evidence>
<dbReference type="InterPro" id="IPR008280">
    <property type="entry name" value="Tub_FtsZ_C"/>
</dbReference>
<evidence type="ECO:0000256" key="10">
    <source>
        <dbReference type="ARBA" id="ARBA00049117"/>
    </source>
</evidence>
<reference evidence="13" key="3">
    <citation type="submission" date="2025-09" db="UniProtKB">
        <authorList>
            <consortium name="Ensembl"/>
        </authorList>
    </citation>
    <scope>IDENTIFICATION</scope>
</reference>
<comment type="catalytic activity">
    <reaction evidence="10">
        <text>GTP + H2O = GDP + phosphate + H(+)</text>
        <dbReference type="Rhea" id="RHEA:19669"/>
        <dbReference type="ChEBI" id="CHEBI:15377"/>
        <dbReference type="ChEBI" id="CHEBI:15378"/>
        <dbReference type="ChEBI" id="CHEBI:37565"/>
        <dbReference type="ChEBI" id="CHEBI:43474"/>
        <dbReference type="ChEBI" id="CHEBI:58189"/>
    </reaction>
    <physiologicalReaction direction="left-to-right" evidence="10">
        <dbReference type="Rhea" id="RHEA:19670"/>
    </physiologicalReaction>
</comment>
<dbReference type="Ensembl" id="ENSGWIT00000011192.1">
    <property type="protein sequence ID" value="ENSGWIP00000010058.1"/>
    <property type="gene ID" value="ENSGWIG00000005940.1"/>
</dbReference>
<feature type="region of interest" description="Disordered" evidence="11">
    <location>
        <begin position="235"/>
        <end position="254"/>
    </location>
</feature>
<dbReference type="InterPro" id="IPR000217">
    <property type="entry name" value="Tubulin"/>
</dbReference>
<name>A0A8C5DQ10_GOUWI</name>
<dbReference type="InterPro" id="IPR002452">
    <property type="entry name" value="Alpha_tubulin"/>
</dbReference>
<keyword evidence="6" id="KW-0547">Nucleotide-binding</keyword>
<dbReference type="SMART" id="SM00864">
    <property type="entry name" value="Tubulin"/>
    <property type="match status" value="1"/>
</dbReference>
<evidence type="ECO:0000256" key="6">
    <source>
        <dbReference type="ARBA" id="ARBA00022741"/>
    </source>
</evidence>
<keyword evidence="7" id="KW-0378">Hydrolase</keyword>
<protein>
    <recommendedName>
        <fullName evidence="12">Tubulin/FtsZ GTPase domain-containing protein</fullName>
    </recommendedName>
</protein>
<dbReference type="Pfam" id="PF00091">
    <property type="entry name" value="Tubulin"/>
    <property type="match status" value="1"/>
</dbReference>
<keyword evidence="8" id="KW-0342">GTP-binding</keyword>
<dbReference type="GO" id="GO:0007017">
    <property type="term" value="P:microtubule-based process"/>
    <property type="evidence" value="ECO:0007669"/>
    <property type="project" value="InterPro"/>
</dbReference>
<evidence type="ECO:0000256" key="8">
    <source>
        <dbReference type="ARBA" id="ARBA00023134"/>
    </source>
</evidence>
<accession>A0A8C5DQ10</accession>
<dbReference type="SUPFAM" id="SSF55307">
    <property type="entry name" value="Tubulin C-terminal domain-like"/>
    <property type="match status" value="1"/>
</dbReference>
<evidence type="ECO:0000256" key="3">
    <source>
        <dbReference type="ARBA" id="ARBA00009636"/>
    </source>
</evidence>
<dbReference type="GO" id="GO:0005200">
    <property type="term" value="F:structural constituent of cytoskeleton"/>
    <property type="evidence" value="ECO:0007669"/>
    <property type="project" value="InterPro"/>
</dbReference>
<evidence type="ECO:0000256" key="2">
    <source>
        <dbReference type="ARBA" id="ARBA00004245"/>
    </source>
</evidence>
<dbReference type="GO" id="GO:0016787">
    <property type="term" value="F:hydrolase activity"/>
    <property type="evidence" value="ECO:0007669"/>
    <property type="project" value="UniProtKB-KW"/>
</dbReference>
<evidence type="ECO:0000313" key="14">
    <source>
        <dbReference type="Proteomes" id="UP000694680"/>
    </source>
</evidence>
<dbReference type="GO" id="GO:0005525">
    <property type="term" value="F:GTP binding"/>
    <property type="evidence" value="ECO:0007669"/>
    <property type="project" value="UniProtKB-KW"/>
</dbReference>
<dbReference type="SUPFAM" id="SSF52490">
    <property type="entry name" value="Tubulin nucleotide-binding domain-like"/>
    <property type="match status" value="1"/>
</dbReference>
<dbReference type="InterPro" id="IPR036525">
    <property type="entry name" value="Tubulin/FtsZ_GTPase_sf"/>
</dbReference>
<dbReference type="GO" id="GO:0005874">
    <property type="term" value="C:microtubule"/>
    <property type="evidence" value="ECO:0007669"/>
    <property type="project" value="UniProtKB-KW"/>
</dbReference>
<evidence type="ECO:0000256" key="5">
    <source>
        <dbReference type="ARBA" id="ARBA00022701"/>
    </source>
</evidence>
<keyword evidence="5" id="KW-0493">Microtubule</keyword>
<keyword evidence="4" id="KW-0963">Cytoplasm</keyword>
<evidence type="ECO:0000256" key="9">
    <source>
        <dbReference type="ARBA" id="ARBA00023212"/>
    </source>
</evidence>
<sequence length="254" mass="28514">MRFFFLCVGQAGAQIGNGCWELFCLQHGIQPDGQMASDKTTENDSFCTFFNETGSGKHVPRAIYVDLEPTVIDEVRTGTYRQLFHPDQLITGKEDAANNYAQGHYTLGANIIDLVLDRTHKMISAMSKLEFAVYPAPQLSTAGVEPYNSILNTHTTLEHSDCAFMVDNEALYDICSRNLGINHPSYLNINRLIIQIVSSITASLRWRAFVHWYVGEGMEEGEFSEAKEDMAALEKDYEEIDTDSVEDEGEGEEF</sequence>
<proteinExistence type="inferred from homology"/>
<dbReference type="PRINTS" id="PR01162">
    <property type="entry name" value="ALPHATUBULIN"/>
</dbReference>
<evidence type="ECO:0000256" key="1">
    <source>
        <dbReference type="ARBA" id="ARBA00001946"/>
    </source>
</evidence>
<comment type="cofactor">
    <cofactor evidence="1">
        <name>Mg(2+)</name>
        <dbReference type="ChEBI" id="CHEBI:18420"/>
    </cofactor>
</comment>
<dbReference type="Gene3D" id="3.40.50.1440">
    <property type="entry name" value="Tubulin/FtsZ, GTPase domain"/>
    <property type="match status" value="2"/>
</dbReference>